<dbReference type="NCBIfam" id="TIGR02601">
    <property type="entry name" value="autotrns_rpt"/>
    <property type="match status" value="4"/>
</dbReference>
<dbReference type="Pfam" id="PF12951">
    <property type="entry name" value="PATR"/>
    <property type="match status" value="5"/>
</dbReference>
<evidence type="ECO:0008006" key="5">
    <source>
        <dbReference type="Google" id="ProtNLM"/>
    </source>
</evidence>
<dbReference type="InterPro" id="IPR013783">
    <property type="entry name" value="Ig-like_fold"/>
</dbReference>
<sequence length="2299" mass="228083">MKPLRPSRLGIVLRLPAAMFLVSSLPAAPIVWDNSNATGAWSTPANWDTNTEPTSADDLTFPLGLAGTITTTSTENALSLTFADAYTLSGGTLALASGNSIHVASGVIATINNALTITGGLSKTGDGTLVLGGSNTNPGGTVISAGKIRAANAGALGAAGIVTTVNSATTLEVANGITLDRPITLMHGGTVAGIGTATNNGKITIDAAATAVTLATDSSTDVFSVGNGANDITGGSGSTVVSLSGPGAVRLGGASDFDGSWAIPTGRLELGAAAALGDQATTVTLSGGTLSARLNTATTFTGPAGNLALTTNATLLSDRTSAGAGVTHTLGTLSMGGNTLTVAPGANSTSGTAGITLGNVTLTGNPVFDVGDIGSANGKLTTGSLLGGAARIITKSGAGDLAITGGSTDLPAGSTFSATDGGNIEMLFPNLGASTTTAVSSLQNPLGEASISITDGALRLLADGTGNSTAQIYQISNAITLGGNITLDPDRRSGSNSNKTFELPAMTLAAGTVLNMSGNNTHGVRLTGALALSGDATLQGVSLANQDCQLTLGGGISGGVSDELTINGGTSPLNLTINASSTYGGGTTMTGGNVTLAAANALGTGTTTLSGGTLIVNSAGALNGTISLTGGTLRSNGSDLLASNPISLQGGTLDIRNNTTSNLQTGTLTVSGTTTLNVGNNGAGSSQVITIPSLGVSGDTTLTLTNANSFVPLFTSISLSGNLTLSNAITTRIQSISEDASPRSLIKTGTGTLELEGASTHSGGTEVLAGILLVEHSDALGSGALTLGATSGTAAATAQFSAGLTIPNNLIARSGGTGLLTIDAPSGGVTWNGNVDLQRNATFDNGSSTVSATIGGVISGAGNLIKASAGEISLTNVSNTFGSGAGAITINDGFITVASDGALGGPGGGVTLAGTDGVLKCTGTFSTSRTLTASGTSTGVNVTSGNEVTLNSAIAGSGTFLKGDAGTLTIAAGVDSSARSTASSGVTGGILRVQGITNLSNAGPVTLNGSSGTIEFLSDADTNFAHPVTADGTGTLHVDRAAGGIGNNGRHTLGTLGMASGSLTVTGANGYGLSLGAATISSSNTLLNNAPGALRIASLIGNPGSSNVTLTSGGSGDIEILGPLSEGAGTGNYGIDKQGAGTLRFGTSVAEFGRVLSVKDGILDLNGLSFPVTGAVTLGGAASTLGAEVVTGPAGALVLTSGLTFSSTTSPPGSRVTGNLDLGSTSQTLTVNDSSAASVDLTLNGPIIGSPGAALVKAGAGTLRMSGAGNTQPGLVTCSAGLLELAKSSGDAIGTGGLSISAGTVRSLANEQIENTASVSLSSANEVFLELNNFTETTGPLSLAQTDTNDYTAVKTGATGTLVLNGNLSLNNNTNSSFTDGREVLITGTGSEFAATTDGTLDLGGATRTIQVSTTTIGANEPKANATIETQIINGGILKTGARTLNLSHPNNTFSGGLQIAEGYVKPATTGSLGAGPVTFTNGIGVTAGIDFGSLTGTVPNTIHTGTGDFVFIYSAAAPNALTLSGGFSMEQDLTVNVVNGSVENGTPNDVYRAVVDVTGTIDDGAGTFALTKIGDGLLKLASGNTYSGATTVERGILSIAADSSLGDTTTPVTINGGCLAVSNSLTLTRDLAIGASGGSLRADNSRTFEIAGNLDWGTSTTGTDGAGRIVISGPTTGSGDLIIGESTAFASGSTGQQLTWFAEVCLSGPAALPSGNLSFGGNGVLELGNGDFTRALGTGPGQVQMPTNAGGGWAAVGADRVVNIGGAGATLTWGQTSPPFLYRDGPSVGDIGQLILGSPSATHTVEFQNPLVFQSTTSYLINRQVVCWDGAAAVDGRITGDAHQTDPIRIGDFTVTGDGTFEMAGDLLGRFGFSQNGQGTTILSGNNTGLTDYIDVFEGTAVLANDASMGAPESITLFGPGTLDASALTVPLTTAGYGQIFVVEEAQIIGNVQVNGSLSGGGTIHGNLIMSPEAYIYPDFDATLFINGDFSADPDSSLEFDISGTMPETQHTRIRVSGAVNLDGRFNFYQNDSLVENETVVLILNDGSDPINGQFFGLPEGAGISLGNGYAFQVTYQANGDGGPVGNDFAVTLVPDTFLADIAITVDAPLVVEPNESFTVTYTLSNLGPNPCQGGRFEVFLPSNATFTGSSPAGTVDSGSLWIDFPPISVGGSSMVTLDLTAPASQGSVYLSPYAEVPSGDADTGNNSTASVTAVIPGGVPVLEVFSVDTLNDELTLGIFGIQDVRYWLESSIDLETWSFIEEFYGGESPIQSVQPMDEPKEFFRFRIMPYESFIPVN</sequence>
<feature type="signal peptide" evidence="2">
    <location>
        <begin position="1"/>
        <end position="27"/>
    </location>
</feature>
<accession>E4XU28</accession>
<evidence type="ECO:0000256" key="2">
    <source>
        <dbReference type="SAM" id="SignalP"/>
    </source>
</evidence>
<evidence type="ECO:0000313" key="4">
    <source>
        <dbReference type="Proteomes" id="UP000001307"/>
    </source>
</evidence>
<name>E4XU28_OIKDI</name>
<evidence type="ECO:0000256" key="1">
    <source>
        <dbReference type="ARBA" id="ARBA00022729"/>
    </source>
</evidence>
<dbReference type="InterPro" id="IPR011050">
    <property type="entry name" value="Pectin_lyase_fold/virulence"/>
</dbReference>
<dbReference type="InParanoid" id="E4XU28"/>
<keyword evidence="1 2" id="KW-0732">Signal</keyword>
<protein>
    <recommendedName>
        <fullName evidence="5">Autotransporter domain-containing protein</fullName>
    </recommendedName>
</protein>
<dbReference type="SUPFAM" id="SSF51126">
    <property type="entry name" value="Pectin lyase-like"/>
    <property type="match status" value="2"/>
</dbReference>
<reference evidence="3" key="1">
    <citation type="journal article" date="2010" name="Science">
        <title>Plasticity of animal genome architecture unmasked by rapid evolution of a pelagic tunicate.</title>
        <authorList>
            <person name="Denoeud F."/>
            <person name="Henriet S."/>
            <person name="Mungpakdee S."/>
            <person name="Aury J.M."/>
            <person name="Da Silva C."/>
            <person name="Brinkmann H."/>
            <person name="Mikhaleva J."/>
            <person name="Olsen L.C."/>
            <person name="Jubin C."/>
            <person name="Canestro C."/>
            <person name="Bouquet J.M."/>
            <person name="Danks G."/>
            <person name="Poulain J."/>
            <person name="Campsteijn C."/>
            <person name="Adamski M."/>
            <person name="Cross I."/>
            <person name="Yadetie F."/>
            <person name="Muffato M."/>
            <person name="Louis A."/>
            <person name="Butcher S."/>
            <person name="Tsagkogeorga G."/>
            <person name="Konrad A."/>
            <person name="Singh S."/>
            <person name="Jensen M.F."/>
            <person name="Cong E.H."/>
            <person name="Eikeseth-Otteraa H."/>
            <person name="Noel B."/>
            <person name="Anthouard V."/>
            <person name="Porcel B.M."/>
            <person name="Kachouri-Lafond R."/>
            <person name="Nishino A."/>
            <person name="Ugolini M."/>
            <person name="Chourrout P."/>
            <person name="Nishida H."/>
            <person name="Aasland R."/>
            <person name="Huzurbazar S."/>
            <person name="Westhof E."/>
            <person name="Delsuc F."/>
            <person name="Lehrach H."/>
            <person name="Reinhardt R."/>
            <person name="Weissenbach J."/>
            <person name="Roy S.W."/>
            <person name="Artiguenave F."/>
            <person name="Postlethwait J.H."/>
            <person name="Manak J.R."/>
            <person name="Thompson E.M."/>
            <person name="Jaillon O."/>
            <person name="Du Pasquier L."/>
            <person name="Boudinot P."/>
            <person name="Liberles D.A."/>
            <person name="Volff J.N."/>
            <person name="Philippe H."/>
            <person name="Lenhard B."/>
            <person name="Roest Crollius H."/>
            <person name="Wincker P."/>
            <person name="Chourrout D."/>
        </authorList>
    </citation>
    <scope>NUCLEOTIDE SEQUENCE [LARGE SCALE GENOMIC DNA]</scope>
</reference>
<dbReference type="Gene3D" id="2.60.40.10">
    <property type="entry name" value="Immunoglobulins"/>
    <property type="match status" value="1"/>
</dbReference>
<organism evidence="3">
    <name type="scientific">Oikopleura dioica</name>
    <name type="common">Tunicate</name>
    <dbReference type="NCBI Taxonomy" id="34765"/>
    <lineage>
        <taxon>Eukaryota</taxon>
        <taxon>Metazoa</taxon>
        <taxon>Chordata</taxon>
        <taxon>Tunicata</taxon>
        <taxon>Appendicularia</taxon>
        <taxon>Copelata</taxon>
        <taxon>Oikopleuridae</taxon>
        <taxon>Oikopleura</taxon>
    </lineage>
</organism>
<evidence type="ECO:0000313" key="3">
    <source>
        <dbReference type="EMBL" id="CBY13225.1"/>
    </source>
</evidence>
<feature type="chain" id="PRO_5003193332" description="Autotransporter domain-containing protein" evidence="2">
    <location>
        <begin position="28"/>
        <end position="2299"/>
    </location>
</feature>
<dbReference type="EMBL" id="FN653170">
    <property type="protein sequence ID" value="CBY13225.1"/>
    <property type="molecule type" value="Genomic_DNA"/>
</dbReference>
<dbReference type="InterPro" id="IPR013425">
    <property type="entry name" value="Autotrns_rpt"/>
</dbReference>
<gene>
    <name evidence="3" type="ORF">GSOID_T00004002001</name>
</gene>
<proteinExistence type="predicted"/>
<dbReference type="Proteomes" id="UP000001307">
    <property type="component" value="Unassembled WGS sequence"/>
</dbReference>
<keyword evidence="4" id="KW-1185">Reference proteome</keyword>